<evidence type="ECO:0000313" key="3">
    <source>
        <dbReference type="Proteomes" id="UP001360953"/>
    </source>
</evidence>
<dbReference type="Proteomes" id="UP001360953">
    <property type="component" value="Unassembled WGS sequence"/>
</dbReference>
<dbReference type="PANTHER" id="PTHR21310:SF37">
    <property type="entry name" value="AMINOGLYCOSIDE PHOSPHOTRANSFERASE DOMAIN-CONTAINING PROTEIN"/>
    <property type="match status" value="1"/>
</dbReference>
<dbReference type="PANTHER" id="PTHR21310">
    <property type="entry name" value="AMINOGLYCOSIDE PHOSPHOTRANSFERASE-RELATED-RELATED"/>
    <property type="match status" value="1"/>
</dbReference>
<feature type="domain" description="Aminoglycoside phosphotransferase" evidence="1">
    <location>
        <begin position="50"/>
        <end position="319"/>
    </location>
</feature>
<dbReference type="Pfam" id="PF01636">
    <property type="entry name" value="APH"/>
    <property type="match status" value="1"/>
</dbReference>
<accession>A0ABR1LSQ6</accession>
<dbReference type="EMBL" id="JBBPEH010000005">
    <property type="protein sequence ID" value="KAK7538221.1"/>
    <property type="molecule type" value="Genomic_DNA"/>
</dbReference>
<sequence>MQDDQLAWDTSTRIKDAWVRKIRNSLREIGSFALKQLNVQTTGGDIKVPPQGAFHATVGIIIDGGGELIIRIPKPAWAMFPEEKTPIEAATMQFIKAKTSVPVPKVFDWGTREQGPCNFGPFIIMERIGSEKCFHEVLQDHSREKGTGHKLDPDLPDETLRKSYSQLAGILVELSKPTAERIGSLVKVGDEWEVKHRPLTCDLNDLVHLGGLPRAKAESETFSSSTSFFQFLAHLHLEHLIHQRNDAIKDAEDCRRKYVARKLFIKLAEEDKLSWPDSSTFRLWNDDLRPHNVLTDDELNVKAVIDWDFTYFAPPEYTYSPPWWLLLDVPELWDNGVEDWTAHYEGKLEIFLDELQKVEDDGIANGQLEHSQRLSERMRKCWEDGDFWVFYAARKSFAFDTIFWYKICPRFFGFGADEWQKGVELLGNELKGMEEVVEKKVKEMETRELVWDYDGPDLDEPVEEEKDDAVSRAEYDALRKEHDDLKQEHDVLKARVERLFGHLGLEDPDEQSGSKTAEP</sequence>
<dbReference type="InterPro" id="IPR002575">
    <property type="entry name" value="Aminoglycoside_PTrfase"/>
</dbReference>
<protein>
    <recommendedName>
        <fullName evidence="1">Aminoglycoside phosphotransferase domain-containing protein</fullName>
    </recommendedName>
</protein>
<comment type="caution">
    <text evidence="2">The sequence shown here is derived from an EMBL/GenBank/DDBJ whole genome shotgun (WGS) entry which is preliminary data.</text>
</comment>
<name>A0ABR1LSQ6_9PEZI</name>
<evidence type="ECO:0000259" key="1">
    <source>
        <dbReference type="Pfam" id="PF01636"/>
    </source>
</evidence>
<dbReference type="InterPro" id="IPR051678">
    <property type="entry name" value="AGP_Transferase"/>
</dbReference>
<proteinExistence type="predicted"/>
<dbReference type="SUPFAM" id="SSF56112">
    <property type="entry name" value="Protein kinase-like (PK-like)"/>
    <property type="match status" value="1"/>
</dbReference>
<reference evidence="2 3" key="1">
    <citation type="submission" date="2024-04" db="EMBL/GenBank/DDBJ databases">
        <title>Phyllosticta paracitricarpa is synonymous to the EU quarantine fungus P. citricarpa based on phylogenomic analyses.</title>
        <authorList>
            <consortium name="Lawrence Berkeley National Laboratory"/>
            <person name="Van ingen-buijs V.A."/>
            <person name="Van westerhoven A.C."/>
            <person name="Haridas S."/>
            <person name="Skiadas P."/>
            <person name="Martin F."/>
            <person name="Groenewald J.Z."/>
            <person name="Crous P.W."/>
            <person name="Seidl M.F."/>
        </authorList>
    </citation>
    <scope>NUCLEOTIDE SEQUENCE [LARGE SCALE GENOMIC DNA]</scope>
    <source>
        <strain evidence="2 3">CPC 17464</strain>
    </source>
</reference>
<gene>
    <name evidence="2" type="ORF">J3D65DRAFT_551294</name>
</gene>
<dbReference type="InterPro" id="IPR011009">
    <property type="entry name" value="Kinase-like_dom_sf"/>
</dbReference>
<dbReference type="RefSeq" id="XP_066655908.1">
    <property type="nucleotide sequence ID" value="XM_066797033.1"/>
</dbReference>
<organism evidence="2 3">
    <name type="scientific">Phyllosticta citribraziliensis</name>
    <dbReference type="NCBI Taxonomy" id="989973"/>
    <lineage>
        <taxon>Eukaryota</taxon>
        <taxon>Fungi</taxon>
        <taxon>Dikarya</taxon>
        <taxon>Ascomycota</taxon>
        <taxon>Pezizomycotina</taxon>
        <taxon>Dothideomycetes</taxon>
        <taxon>Dothideomycetes incertae sedis</taxon>
        <taxon>Botryosphaeriales</taxon>
        <taxon>Phyllostictaceae</taxon>
        <taxon>Phyllosticta</taxon>
    </lineage>
</organism>
<keyword evidence="3" id="KW-1185">Reference proteome</keyword>
<evidence type="ECO:0000313" key="2">
    <source>
        <dbReference type="EMBL" id="KAK7538221.1"/>
    </source>
</evidence>
<dbReference type="GeneID" id="92029939"/>